<protein>
    <recommendedName>
        <fullName evidence="4">PapC-like C-terminal domain-containing protein</fullName>
    </recommendedName>
</protein>
<feature type="chain" id="PRO_5019046785" description="PapC-like C-terminal domain-containing protein" evidence="1">
    <location>
        <begin position="22"/>
        <end position="106"/>
    </location>
</feature>
<evidence type="ECO:0008006" key="4">
    <source>
        <dbReference type="Google" id="ProtNLM"/>
    </source>
</evidence>
<evidence type="ECO:0000313" key="3">
    <source>
        <dbReference type="Proteomes" id="UP000282957"/>
    </source>
</evidence>
<accession>A0A437MMN0</accession>
<evidence type="ECO:0000313" key="2">
    <source>
        <dbReference type="EMBL" id="RVT98882.1"/>
    </source>
</evidence>
<organism evidence="2 3">
    <name type="scientific">Rhodovarius crocodyli</name>
    <dbReference type="NCBI Taxonomy" id="1979269"/>
    <lineage>
        <taxon>Bacteria</taxon>
        <taxon>Pseudomonadati</taxon>
        <taxon>Pseudomonadota</taxon>
        <taxon>Alphaproteobacteria</taxon>
        <taxon>Acetobacterales</taxon>
        <taxon>Roseomonadaceae</taxon>
        <taxon>Rhodovarius</taxon>
    </lineage>
</organism>
<keyword evidence="3" id="KW-1185">Reference proteome</keyword>
<dbReference type="AlphaFoldDB" id="A0A437MMN0"/>
<dbReference type="RefSeq" id="WP_127785358.1">
    <property type="nucleotide sequence ID" value="NZ_SACL01000001.1"/>
</dbReference>
<gene>
    <name evidence="2" type="ORF">EOD42_01845</name>
</gene>
<proteinExistence type="predicted"/>
<sequence>MIRRSILAGLAIAGFALPAAAQSTDPSFRVNNRGAMQINEIYVSSSADPNWGQDLLGANVLPVGNAFLIQLPQGQCVNDIRIVWANGQPQERRQVNTCNLTDIAFP</sequence>
<reference evidence="2 3" key="1">
    <citation type="submission" date="2019-01" db="EMBL/GenBank/DDBJ databases">
        <authorList>
            <person name="Chen W.-M."/>
        </authorList>
    </citation>
    <scope>NUCLEOTIDE SEQUENCE [LARGE SCALE GENOMIC DNA]</scope>
    <source>
        <strain evidence="2 3">CCP-6</strain>
    </source>
</reference>
<dbReference type="EMBL" id="SACL01000001">
    <property type="protein sequence ID" value="RVT98882.1"/>
    <property type="molecule type" value="Genomic_DNA"/>
</dbReference>
<keyword evidence="1" id="KW-0732">Signal</keyword>
<name>A0A437MMN0_9PROT</name>
<feature type="signal peptide" evidence="1">
    <location>
        <begin position="1"/>
        <end position="21"/>
    </location>
</feature>
<dbReference type="OrthoDB" id="464386at2"/>
<evidence type="ECO:0000256" key="1">
    <source>
        <dbReference type="SAM" id="SignalP"/>
    </source>
</evidence>
<dbReference type="Proteomes" id="UP000282957">
    <property type="component" value="Unassembled WGS sequence"/>
</dbReference>
<comment type="caution">
    <text evidence="2">The sequence shown here is derived from an EMBL/GenBank/DDBJ whole genome shotgun (WGS) entry which is preliminary data.</text>
</comment>